<dbReference type="CDD" id="cd00609">
    <property type="entry name" value="AAT_like"/>
    <property type="match status" value="1"/>
</dbReference>
<dbReference type="EMBL" id="MLJW01000559">
    <property type="protein sequence ID" value="OIQ85228.1"/>
    <property type="molecule type" value="Genomic_DNA"/>
</dbReference>
<dbReference type="InterPro" id="IPR015424">
    <property type="entry name" value="PyrdxlP-dep_Trfase"/>
</dbReference>
<dbReference type="InterPro" id="IPR004838">
    <property type="entry name" value="NHTrfase_class1_PyrdxlP-BS"/>
</dbReference>
<comment type="similarity">
    <text evidence="2">Belongs to the class-I pyridoxal-phosphate-dependent aminotransferase family.</text>
</comment>
<dbReference type="EC" id="2.6.1.1" evidence="7"/>
<name>A0A1J5QZS3_9ZZZZ</name>
<proteinExistence type="inferred from homology"/>
<keyword evidence="5" id="KW-0663">Pyridoxal phosphate</keyword>
<keyword evidence="3 7" id="KW-0032">Aminotransferase</keyword>
<dbReference type="GO" id="GO:0030170">
    <property type="term" value="F:pyridoxal phosphate binding"/>
    <property type="evidence" value="ECO:0007669"/>
    <property type="project" value="InterPro"/>
</dbReference>
<dbReference type="PANTHER" id="PTHR46383:SF1">
    <property type="entry name" value="ASPARTATE AMINOTRANSFERASE"/>
    <property type="match status" value="1"/>
</dbReference>
<protein>
    <submittedName>
        <fullName evidence="7">Aspartate aminotransferase</fullName>
        <ecNumber evidence="7">2.6.1.1</ecNumber>
    </submittedName>
</protein>
<dbReference type="Pfam" id="PF00155">
    <property type="entry name" value="Aminotran_1_2"/>
    <property type="match status" value="1"/>
</dbReference>
<comment type="cofactor">
    <cofactor evidence="1">
        <name>pyridoxal 5'-phosphate</name>
        <dbReference type="ChEBI" id="CHEBI:597326"/>
    </cofactor>
</comment>
<organism evidence="7">
    <name type="scientific">mine drainage metagenome</name>
    <dbReference type="NCBI Taxonomy" id="410659"/>
    <lineage>
        <taxon>unclassified sequences</taxon>
        <taxon>metagenomes</taxon>
        <taxon>ecological metagenomes</taxon>
    </lineage>
</organism>
<dbReference type="SUPFAM" id="SSF53383">
    <property type="entry name" value="PLP-dependent transferases"/>
    <property type="match status" value="1"/>
</dbReference>
<dbReference type="InterPro" id="IPR004839">
    <property type="entry name" value="Aminotransferase_I/II_large"/>
</dbReference>
<evidence type="ECO:0000256" key="2">
    <source>
        <dbReference type="ARBA" id="ARBA00007441"/>
    </source>
</evidence>
<comment type="caution">
    <text evidence="7">The sequence shown here is derived from an EMBL/GenBank/DDBJ whole genome shotgun (WGS) entry which is preliminary data.</text>
</comment>
<evidence type="ECO:0000256" key="3">
    <source>
        <dbReference type="ARBA" id="ARBA00022576"/>
    </source>
</evidence>
<dbReference type="InterPro" id="IPR015422">
    <property type="entry name" value="PyrdxlP-dep_Trfase_small"/>
</dbReference>
<dbReference type="GO" id="GO:0004069">
    <property type="term" value="F:L-aspartate:2-oxoglutarate aminotransferase activity"/>
    <property type="evidence" value="ECO:0007669"/>
    <property type="project" value="UniProtKB-EC"/>
</dbReference>
<dbReference type="Gene3D" id="3.40.640.10">
    <property type="entry name" value="Type I PLP-dependent aspartate aminotransferase-like (Major domain)"/>
    <property type="match status" value="1"/>
</dbReference>
<keyword evidence="4 7" id="KW-0808">Transferase</keyword>
<evidence type="ECO:0000259" key="6">
    <source>
        <dbReference type="Pfam" id="PF00155"/>
    </source>
</evidence>
<feature type="domain" description="Aminotransferase class I/classII large" evidence="6">
    <location>
        <begin position="18"/>
        <end position="354"/>
    </location>
</feature>
<evidence type="ECO:0000256" key="1">
    <source>
        <dbReference type="ARBA" id="ARBA00001933"/>
    </source>
</evidence>
<sequence length="387" mass="40640">MQRSGIRTLMELAMRDPECLRLEIGEPDVPTPSHVVEAAAADARAGYTHYTSSVGTPELRAALAARVTATIGIEVGATEVIVTHGAMHGLAMAINATMGPGDEILLPDPEFPNWRMAAVAAGVSVATYPARAMNGFVPTLDEIEAAITVRTKVILVNSPNNPSGAVYPAELLEGIVAIARRHDLWVFSDECYESITFDVPHVSPSSFDTDARVLAFHSFSKTYAMTGWRLGYVVTHDPVVAGLLGQVAEATIACPSAISQRAALAALMGPQDAVRTAVDSYRERRDAAIALLTARGIPCARPEGAFYLMVDVSAATSDGNAFALRLIADSHVAVSPGEAFGPGGAGMVRVSLASERSILLEGLSRLADLVEAWQVEVDHGAVVGAGA</sequence>
<dbReference type="PROSITE" id="PS00105">
    <property type="entry name" value="AA_TRANSFER_CLASS_1"/>
    <property type="match status" value="1"/>
</dbReference>
<evidence type="ECO:0000256" key="5">
    <source>
        <dbReference type="ARBA" id="ARBA00022898"/>
    </source>
</evidence>
<dbReference type="Gene3D" id="3.90.1150.10">
    <property type="entry name" value="Aspartate Aminotransferase, domain 1"/>
    <property type="match status" value="1"/>
</dbReference>
<dbReference type="AlphaFoldDB" id="A0A1J5QZS3"/>
<dbReference type="PANTHER" id="PTHR46383">
    <property type="entry name" value="ASPARTATE AMINOTRANSFERASE"/>
    <property type="match status" value="1"/>
</dbReference>
<dbReference type="InterPro" id="IPR050596">
    <property type="entry name" value="AspAT/PAT-like"/>
</dbReference>
<gene>
    <name evidence="7" type="primary">aspC_2</name>
    <name evidence="7" type="ORF">GALL_329320</name>
</gene>
<dbReference type="InterPro" id="IPR015421">
    <property type="entry name" value="PyrdxlP-dep_Trfase_major"/>
</dbReference>
<evidence type="ECO:0000256" key="4">
    <source>
        <dbReference type="ARBA" id="ARBA00022679"/>
    </source>
</evidence>
<accession>A0A1J5QZS3</accession>
<evidence type="ECO:0000313" key="7">
    <source>
        <dbReference type="EMBL" id="OIQ85228.1"/>
    </source>
</evidence>
<reference evidence="7" key="1">
    <citation type="submission" date="2016-10" db="EMBL/GenBank/DDBJ databases">
        <title>Sequence of Gallionella enrichment culture.</title>
        <authorList>
            <person name="Poehlein A."/>
            <person name="Muehling M."/>
            <person name="Daniel R."/>
        </authorList>
    </citation>
    <scope>NUCLEOTIDE SEQUENCE</scope>
</reference>
<dbReference type="GO" id="GO:0006520">
    <property type="term" value="P:amino acid metabolic process"/>
    <property type="evidence" value="ECO:0007669"/>
    <property type="project" value="InterPro"/>
</dbReference>